<keyword evidence="1" id="KW-1133">Transmembrane helix</keyword>
<gene>
    <name evidence="2" type="ORF">FGIG_03476</name>
</gene>
<organism evidence="2 3">
    <name type="scientific">Fasciola gigantica</name>
    <name type="common">Giant liver fluke</name>
    <dbReference type="NCBI Taxonomy" id="46835"/>
    <lineage>
        <taxon>Eukaryota</taxon>
        <taxon>Metazoa</taxon>
        <taxon>Spiralia</taxon>
        <taxon>Lophotrochozoa</taxon>
        <taxon>Platyhelminthes</taxon>
        <taxon>Trematoda</taxon>
        <taxon>Digenea</taxon>
        <taxon>Plagiorchiida</taxon>
        <taxon>Echinostomata</taxon>
        <taxon>Echinostomatoidea</taxon>
        <taxon>Fasciolidae</taxon>
        <taxon>Fasciola</taxon>
    </lineage>
</organism>
<keyword evidence="1" id="KW-0812">Transmembrane</keyword>
<dbReference type="AlphaFoldDB" id="A0A504YTY1"/>
<protein>
    <submittedName>
        <fullName evidence="2">Uncharacterized protein</fullName>
    </submittedName>
</protein>
<evidence type="ECO:0000313" key="2">
    <source>
        <dbReference type="EMBL" id="TPP61447.1"/>
    </source>
</evidence>
<keyword evidence="1" id="KW-0472">Membrane</keyword>
<feature type="transmembrane region" description="Helical" evidence="1">
    <location>
        <begin position="64"/>
        <end position="90"/>
    </location>
</feature>
<keyword evidence="3" id="KW-1185">Reference proteome</keyword>
<dbReference type="Proteomes" id="UP000316759">
    <property type="component" value="Unassembled WGS sequence"/>
</dbReference>
<evidence type="ECO:0000256" key="1">
    <source>
        <dbReference type="SAM" id="Phobius"/>
    </source>
</evidence>
<name>A0A504YTY1_FASGI</name>
<reference evidence="2 3" key="1">
    <citation type="submission" date="2019-04" db="EMBL/GenBank/DDBJ databases">
        <title>Annotation for the trematode Fasciola gigantica.</title>
        <authorList>
            <person name="Choi Y.-J."/>
        </authorList>
    </citation>
    <scope>NUCLEOTIDE SEQUENCE [LARGE SCALE GENOMIC DNA]</scope>
    <source>
        <strain evidence="2">Uganda_cow_1</strain>
    </source>
</reference>
<dbReference type="EMBL" id="SUNJ01008160">
    <property type="protein sequence ID" value="TPP61447.1"/>
    <property type="molecule type" value="Genomic_DNA"/>
</dbReference>
<accession>A0A504YTY1</accession>
<comment type="caution">
    <text evidence="2">The sequence shown here is derived from an EMBL/GenBank/DDBJ whole genome shotgun (WGS) entry which is preliminary data.</text>
</comment>
<evidence type="ECO:0000313" key="3">
    <source>
        <dbReference type="Proteomes" id="UP000316759"/>
    </source>
</evidence>
<sequence>MLPDWSQRKRGESLPSQAHWIVDWSHLLLRALTATSHELLLRQTNPQQNYEGADSSMIHVQDSLAFMIIAGFIDCFGFLGNTLILCYLFFNRVGSKLTTTLMKNQLAFDGLISDSHYVLSL</sequence>
<proteinExistence type="predicted"/>